<evidence type="ECO:0000256" key="1">
    <source>
        <dbReference type="ARBA" id="ARBA00022514"/>
    </source>
</evidence>
<dbReference type="GO" id="GO:0030335">
    <property type="term" value="P:positive regulation of cell migration"/>
    <property type="evidence" value="ECO:0007669"/>
    <property type="project" value="TreeGrafter"/>
</dbReference>
<dbReference type="STRING" id="9838.ENSCDRP00005016115"/>
<dbReference type="Proteomes" id="UP000299084">
    <property type="component" value="Unassembled WGS sequence"/>
</dbReference>
<feature type="signal peptide" evidence="2">
    <location>
        <begin position="1"/>
        <end position="22"/>
    </location>
</feature>
<keyword evidence="5" id="KW-1185">Reference proteome</keyword>
<feature type="chain" id="PRO_5024318122" evidence="2">
    <location>
        <begin position="23"/>
        <end position="108"/>
    </location>
</feature>
<dbReference type="InterPro" id="IPR001811">
    <property type="entry name" value="Chemokine_IL8-like_dom"/>
</dbReference>
<dbReference type="GO" id="GO:0008009">
    <property type="term" value="F:chemokine activity"/>
    <property type="evidence" value="ECO:0007669"/>
    <property type="project" value="InterPro"/>
</dbReference>
<proteinExistence type="predicted"/>
<reference evidence="4 5" key="1">
    <citation type="journal article" date="2019" name="Mol. Ecol. Resour.">
        <title>Improving Illumina assemblies with Hi-C and long reads: an example with the North African dromedary.</title>
        <authorList>
            <person name="Elbers J.P."/>
            <person name="Rogers M.F."/>
            <person name="Perelman P.L."/>
            <person name="Proskuryakova A.A."/>
            <person name="Serdyukova N.A."/>
            <person name="Johnson W.E."/>
            <person name="Horin P."/>
            <person name="Corander J."/>
            <person name="Murphy D."/>
            <person name="Burger P.A."/>
        </authorList>
    </citation>
    <scope>NUCLEOTIDE SEQUENCE [LARGE SCALE GENOMIC DNA]</scope>
    <source>
        <strain evidence="4">Drom800</strain>
        <tissue evidence="4">Blood</tissue>
    </source>
</reference>
<dbReference type="FunFam" id="2.40.50.40:FF:000034">
    <property type="entry name" value="C-C motif chemokine"/>
    <property type="match status" value="1"/>
</dbReference>
<evidence type="ECO:0000313" key="4">
    <source>
        <dbReference type="EMBL" id="KAB1266036.1"/>
    </source>
</evidence>
<dbReference type="InterPro" id="IPR039809">
    <property type="entry name" value="Chemokine_b/g/d"/>
</dbReference>
<dbReference type="PANTHER" id="PTHR12015:SF21">
    <property type="entry name" value="C-C MOTIF CHEMOKINE 16"/>
    <property type="match status" value="1"/>
</dbReference>
<accession>A0A5N4D4U1</accession>
<dbReference type="GO" id="GO:0005615">
    <property type="term" value="C:extracellular space"/>
    <property type="evidence" value="ECO:0007669"/>
    <property type="project" value="UniProtKB-KW"/>
</dbReference>
<comment type="caution">
    <text evidence="4">The sequence shown here is derived from an EMBL/GenBank/DDBJ whole genome shotgun (WGS) entry which is preliminary data.</text>
</comment>
<dbReference type="AlphaFoldDB" id="A0A5N4D4U1"/>
<dbReference type="Gene3D" id="2.40.50.40">
    <property type="match status" value="1"/>
</dbReference>
<feature type="domain" description="Chemokine interleukin-8-like" evidence="3">
    <location>
        <begin position="40"/>
        <end position="97"/>
    </location>
</feature>
<evidence type="ECO:0000259" key="3">
    <source>
        <dbReference type="SMART" id="SM00199"/>
    </source>
</evidence>
<protein>
    <submittedName>
        <fullName evidence="4">C-C motif chemokine 16</fullName>
    </submittedName>
</protein>
<keyword evidence="2" id="KW-0732">Signal</keyword>
<dbReference type="InterPro" id="IPR036048">
    <property type="entry name" value="Interleukin_8-like_sf"/>
</dbReference>
<dbReference type="GO" id="GO:0061844">
    <property type="term" value="P:antimicrobial humoral immune response mediated by antimicrobial peptide"/>
    <property type="evidence" value="ECO:0007669"/>
    <property type="project" value="TreeGrafter"/>
</dbReference>
<evidence type="ECO:0000256" key="2">
    <source>
        <dbReference type="SAM" id="SignalP"/>
    </source>
</evidence>
<dbReference type="GO" id="GO:0048020">
    <property type="term" value="F:CCR chemokine receptor binding"/>
    <property type="evidence" value="ECO:0007669"/>
    <property type="project" value="TreeGrafter"/>
</dbReference>
<dbReference type="PANTHER" id="PTHR12015">
    <property type="entry name" value="SMALL INDUCIBLE CYTOKINE A"/>
    <property type="match status" value="1"/>
</dbReference>
<dbReference type="SMART" id="SM00199">
    <property type="entry name" value="SCY"/>
    <property type="match status" value="1"/>
</dbReference>
<keyword evidence="1" id="KW-0202">Cytokine</keyword>
<dbReference type="GO" id="GO:0048245">
    <property type="term" value="P:eosinophil chemotaxis"/>
    <property type="evidence" value="ECO:0007669"/>
    <property type="project" value="TreeGrafter"/>
</dbReference>
<evidence type="ECO:0000313" key="5">
    <source>
        <dbReference type="Proteomes" id="UP000299084"/>
    </source>
</evidence>
<dbReference type="GO" id="GO:0006954">
    <property type="term" value="P:inflammatory response"/>
    <property type="evidence" value="ECO:0007669"/>
    <property type="project" value="TreeGrafter"/>
</dbReference>
<dbReference type="EMBL" id="JWIN03000016">
    <property type="protein sequence ID" value="KAB1266036.1"/>
    <property type="molecule type" value="Genomic_DNA"/>
</dbReference>
<dbReference type="CDD" id="cd00272">
    <property type="entry name" value="Chemokine_CC"/>
    <property type="match status" value="1"/>
</dbReference>
<dbReference type="SUPFAM" id="SSF54117">
    <property type="entry name" value="Interleukin 8-like chemokines"/>
    <property type="match status" value="1"/>
</dbReference>
<dbReference type="GO" id="GO:0070098">
    <property type="term" value="P:chemokine-mediated signaling pathway"/>
    <property type="evidence" value="ECO:0007669"/>
    <property type="project" value="TreeGrafter"/>
</dbReference>
<name>A0A5N4D4U1_CAMDR</name>
<sequence length="108" mass="11996">MKFSVAALFLLILIFTTSAVHSQPNSNVIPSEVPDGVNLPPTCCVKYHEKVLPRKLVVGYKKALSCHLPAIIFVTKKNRQICANPNLKWVQDYIADPTVPLQPSRRSA</sequence>
<dbReference type="Pfam" id="PF00048">
    <property type="entry name" value="IL8"/>
    <property type="match status" value="1"/>
</dbReference>
<organism evidence="4 5">
    <name type="scientific">Camelus dromedarius</name>
    <name type="common">Dromedary</name>
    <name type="synonym">Arabian camel</name>
    <dbReference type="NCBI Taxonomy" id="9838"/>
    <lineage>
        <taxon>Eukaryota</taxon>
        <taxon>Metazoa</taxon>
        <taxon>Chordata</taxon>
        <taxon>Craniata</taxon>
        <taxon>Vertebrata</taxon>
        <taxon>Euteleostomi</taxon>
        <taxon>Mammalia</taxon>
        <taxon>Eutheria</taxon>
        <taxon>Laurasiatheria</taxon>
        <taxon>Artiodactyla</taxon>
        <taxon>Tylopoda</taxon>
        <taxon>Camelidae</taxon>
        <taxon>Camelus</taxon>
    </lineage>
</organism>
<gene>
    <name evidence="4" type="ORF">Cadr_000018864</name>
</gene>